<comment type="caution">
    <text evidence="5">The sequence shown here is derived from an EMBL/GenBank/DDBJ whole genome shotgun (WGS) entry which is preliminary data.</text>
</comment>
<dbReference type="SMART" id="SM00342">
    <property type="entry name" value="HTH_ARAC"/>
    <property type="match status" value="1"/>
</dbReference>
<reference evidence="5 6" key="1">
    <citation type="submission" date="2021-03" db="EMBL/GenBank/DDBJ databases">
        <title>Paenibacillus artemisicola MWE-103 whole genome sequence.</title>
        <authorList>
            <person name="Ham Y.J."/>
        </authorList>
    </citation>
    <scope>NUCLEOTIDE SEQUENCE [LARGE SCALE GENOMIC DNA]</scope>
    <source>
        <strain evidence="5 6">MWE-103</strain>
    </source>
</reference>
<dbReference type="Pfam" id="PF07883">
    <property type="entry name" value="Cupin_2"/>
    <property type="match status" value="1"/>
</dbReference>
<sequence length="297" mass="34184">MEASSYAKPRPCTLRELSPAVHWARHHVRAPSFQWKRRIYDFELLFVKHGEIAATIGGERHLARAGTLLVLPPWIPHTVEIRSELNAELLGIHFDFFDGTVASHRFIVDESQVDPDAFSAVPYLADKPLLAGYCFANVSGRIVALMEGVIQEWNERQAGYDAACKAMLLHLVALLARRGGEARQPPQPKHEERLLQLADEIRRHVSRKWTSAEMAKFLLVHEDYMSRQFKALMGIGPNKFVQSVRHQEAKRLLRETDDTIERISLLVGYDDFHYFSRIFKRWEGMSALQFRKLSRTV</sequence>
<dbReference type="SUPFAM" id="SSF51215">
    <property type="entry name" value="Regulatory protein AraC"/>
    <property type="match status" value="1"/>
</dbReference>
<keyword evidence="6" id="KW-1185">Reference proteome</keyword>
<dbReference type="RefSeq" id="WP_208849305.1">
    <property type="nucleotide sequence ID" value="NZ_JAGGDJ010000019.1"/>
</dbReference>
<evidence type="ECO:0000256" key="2">
    <source>
        <dbReference type="ARBA" id="ARBA00023125"/>
    </source>
</evidence>
<dbReference type="Gene3D" id="2.60.120.10">
    <property type="entry name" value="Jelly Rolls"/>
    <property type="match status" value="1"/>
</dbReference>
<keyword evidence="2" id="KW-0238">DNA-binding</keyword>
<evidence type="ECO:0000313" key="5">
    <source>
        <dbReference type="EMBL" id="MBO7746542.1"/>
    </source>
</evidence>
<dbReference type="EMBL" id="JAGGDJ010000019">
    <property type="protein sequence ID" value="MBO7746542.1"/>
    <property type="molecule type" value="Genomic_DNA"/>
</dbReference>
<protein>
    <submittedName>
        <fullName evidence="5">AraC family transcriptional regulator</fullName>
    </submittedName>
</protein>
<dbReference type="PANTHER" id="PTHR43280:SF2">
    <property type="entry name" value="HTH-TYPE TRANSCRIPTIONAL REGULATOR EXSA"/>
    <property type="match status" value="1"/>
</dbReference>
<dbReference type="Proteomes" id="UP000670947">
    <property type="component" value="Unassembled WGS sequence"/>
</dbReference>
<feature type="domain" description="HTH araC/xylS-type" evidence="4">
    <location>
        <begin position="195"/>
        <end position="293"/>
    </location>
</feature>
<dbReference type="InterPro" id="IPR013096">
    <property type="entry name" value="Cupin_2"/>
</dbReference>
<keyword evidence="3" id="KW-0804">Transcription</keyword>
<dbReference type="PROSITE" id="PS01124">
    <property type="entry name" value="HTH_ARAC_FAMILY_2"/>
    <property type="match status" value="1"/>
</dbReference>
<dbReference type="PANTHER" id="PTHR43280">
    <property type="entry name" value="ARAC-FAMILY TRANSCRIPTIONAL REGULATOR"/>
    <property type="match status" value="1"/>
</dbReference>
<proteinExistence type="predicted"/>
<accession>A0ABS3WE05</accession>
<dbReference type="SUPFAM" id="SSF46689">
    <property type="entry name" value="Homeodomain-like"/>
    <property type="match status" value="1"/>
</dbReference>
<dbReference type="Gene3D" id="1.10.10.60">
    <property type="entry name" value="Homeodomain-like"/>
    <property type="match status" value="2"/>
</dbReference>
<dbReference type="Pfam" id="PF12833">
    <property type="entry name" value="HTH_18"/>
    <property type="match status" value="1"/>
</dbReference>
<dbReference type="InterPro" id="IPR009057">
    <property type="entry name" value="Homeodomain-like_sf"/>
</dbReference>
<evidence type="ECO:0000259" key="4">
    <source>
        <dbReference type="PROSITE" id="PS01124"/>
    </source>
</evidence>
<name>A0ABS3WE05_9BACL</name>
<keyword evidence="1" id="KW-0805">Transcription regulation</keyword>
<dbReference type="InterPro" id="IPR018060">
    <property type="entry name" value="HTH_AraC"/>
</dbReference>
<organism evidence="5 6">
    <name type="scientific">Paenibacillus artemisiicola</name>
    <dbReference type="NCBI Taxonomy" id="1172618"/>
    <lineage>
        <taxon>Bacteria</taxon>
        <taxon>Bacillati</taxon>
        <taxon>Bacillota</taxon>
        <taxon>Bacilli</taxon>
        <taxon>Bacillales</taxon>
        <taxon>Paenibacillaceae</taxon>
        <taxon>Paenibacillus</taxon>
    </lineage>
</organism>
<evidence type="ECO:0000313" key="6">
    <source>
        <dbReference type="Proteomes" id="UP000670947"/>
    </source>
</evidence>
<dbReference type="InterPro" id="IPR037923">
    <property type="entry name" value="HTH-like"/>
</dbReference>
<dbReference type="InterPro" id="IPR014710">
    <property type="entry name" value="RmlC-like_jellyroll"/>
</dbReference>
<evidence type="ECO:0000256" key="3">
    <source>
        <dbReference type="ARBA" id="ARBA00023163"/>
    </source>
</evidence>
<gene>
    <name evidence="5" type="ORF">I8J29_20205</name>
</gene>
<evidence type="ECO:0000256" key="1">
    <source>
        <dbReference type="ARBA" id="ARBA00023015"/>
    </source>
</evidence>